<evidence type="ECO:0000256" key="2">
    <source>
        <dbReference type="SAM" id="MobiDB-lite"/>
    </source>
</evidence>
<evidence type="ECO:0000256" key="1">
    <source>
        <dbReference type="ARBA" id="ARBA00022786"/>
    </source>
</evidence>
<protein>
    <submittedName>
        <fullName evidence="3">Uncharacterized protein</fullName>
    </submittedName>
</protein>
<feature type="region of interest" description="Disordered" evidence="2">
    <location>
        <begin position="110"/>
        <end position="162"/>
    </location>
</feature>
<dbReference type="PANTHER" id="PTHR46896">
    <property type="entry name" value="SENTRIN-SPECIFIC PROTEASE"/>
    <property type="match status" value="1"/>
</dbReference>
<keyword evidence="1" id="KW-0833">Ubl conjugation pathway</keyword>
<reference evidence="3" key="1">
    <citation type="submission" date="2023-05" db="EMBL/GenBank/DDBJ databases">
        <authorList>
            <person name="Stuckert A."/>
        </authorList>
    </citation>
    <scope>NUCLEOTIDE SEQUENCE</scope>
</reference>
<accession>A0ABN9EZ89</accession>
<name>A0ABN9EZ89_9NEOB</name>
<comment type="caution">
    <text evidence="3">The sequence shown here is derived from an EMBL/GenBank/DDBJ whole genome shotgun (WGS) entry which is preliminary data.</text>
</comment>
<dbReference type="PANTHER" id="PTHR46896:SF1">
    <property type="entry name" value="SENTRIN-SPECIFIC PROTEASE 6"/>
    <property type="match status" value="1"/>
</dbReference>
<keyword evidence="4" id="KW-1185">Reference proteome</keyword>
<feature type="compositionally biased region" description="Polar residues" evidence="2">
    <location>
        <begin position="135"/>
        <end position="144"/>
    </location>
</feature>
<sequence>MEQNEPFQCCTSCGKDNRNKTKCQSCGGTQKLYRQNTSMSESPASLARPSIHQNETVETPVNKISAKNFYGSSYIKVPMDSFSKNETLRWKTNTPNGKIGLSVESKVTKNARVRSTRSSEPNDTIILSSDDEDNASTGSTSRIESISPRPADSACSSPVPSSGKVEAALRENSFIDIKFNNPAESDITIPRKARMKDQFGNSVTNTPSKRRKVAQSDVPSEPLPEFLANCESIIVTCRNIRVGTLYRTIVDSVVFCLDIIKVPLEVPEDSEDEHLELNTSELIKCEWCCARKLSVVFFQSTASHCQKLRSQFKMSKQNGLGWYDSNSSNVEEQFIVLILEKPLSVEENACFEKILNEIGVKNSVPNFFSKIGFDEANRRLVGLYKTLGRNSFSPFIIKGPRSTKCDLRNTNEVAQFYNTIAVFLMMKMRLATHTVSSLVPLKN</sequence>
<dbReference type="Proteomes" id="UP001162483">
    <property type="component" value="Unassembled WGS sequence"/>
</dbReference>
<dbReference type="EMBL" id="CATNWA010016079">
    <property type="protein sequence ID" value="CAI9589622.1"/>
    <property type="molecule type" value="Genomic_DNA"/>
</dbReference>
<evidence type="ECO:0000313" key="3">
    <source>
        <dbReference type="EMBL" id="CAI9589622.1"/>
    </source>
</evidence>
<gene>
    <name evidence="3" type="ORF">SPARVUS_LOCUS10925186</name>
</gene>
<organism evidence="3 4">
    <name type="scientific">Staurois parvus</name>
    <dbReference type="NCBI Taxonomy" id="386267"/>
    <lineage>
        <taxon>Eukaryota</taxon>
        <taxon>Metazoa</taxon>
        <taxon>Chordata</taxon>
        <taxon>Craniata</taxon>
        <taxon>Vertebrata</taxon>
        <taxon>Euteleostomi</taxon>
        <taxon>Amphibia</taxon>
        <taxon>Batrachia</taxon>
        <taxon>Anura</taxon>
        <taxon>Neobatrachia</taxon>
        <taxon>Ranoidea</taxon>
        <taxon>Ranidae</taxon>
        <taxon>Staurois</taxon>
    </lineage>
</organism>
<feature type="compositionally biased region" description="Polar residues" evidence="2">
    <location>
        <begin position="116"/>
        <end position="127"/>
    </location>
</feature>
<feature type="region of interest" description="Disordered" evidence="2">
    <location>
        <begin position="191"/>
        <end position="217"/>
    </location>
</feature>
<evidence type="ECO:0000313" key="4">
    <source>
        <dbReference type="Proteomes" id="UP001162483"/>
    </source>
</evidence>
<dbReference type="InterPro" id="IPR051947">
    <property type="entry name" value="Sentrin-specific_protease"/>
</dbReference>
<proteinExistence type="predicted"/>